<evidence type="ECO:0000313" key="1">
    <source>
        <dbReference type="EMBL" id="CEK73212.1"/>
    </source>
</evidence>
<name>A0A0B6ZXX7_9EUPU</name>
<dbReference type="EMBL" id="HACG01026347">
    <property type="protein sequence ID" value="CEK73212.1"/>
    <property type="molecule type" value="Transcribed_RNA"/>
</dbReference>
<organism evidence="1">
    <name type="scientific">Arion vulgaris</name>
    <dbReference type="NCBI Taxonomy" id="1028688"/>
    <lineage>
        <taxon>Eukaryota</taxon>
        <taxon>Metazoa</taxon>
        <taxon>Spiralia</taxon>
        <taxon>Lophotrochozoa</taxon>
        <taxon>Mollusca</taxon>
        <taxon>Gastropoda</taxon>
        <taxon>Heterobranchia</taxon>
        <taxon>Euthyneura</taxon>
        <taxon>Panpulmonata</taxon>
        <taxon>Eupulmonata</taxon>
        <taxon>Stylommatophora</taxon>
        <taxon>Helicina</taxon>
        <taxon>Arionoidea</taxon>
        <taxon>Arionidae</taxon>
        <taxon>Arion</taxon>
    </lineage>
</organism>
<sequence>MLTFRPTLSMNLQRAQIMVSMTDRTNKTNILIAKELISPYPNVVAGAFVQS</sequence>
<reference evidence="1" key="1">
    <citation type="submission" date="2014-12" db="EMBL/GenBank/DDBJ databases">
        <title>Insight into the proteome of Arion vulgaris.</title>
        <authorList>
            <person name="Aradska J."/>
            <person name="Bulat T."/>
            <person name="Smidak R."/>
            <person name="Sarate P."/>
            <person name="Gangsoo J."/>
            <person name="Sialana F."/>
            <person name="Bilban M."/>
            <person name="Lubec G."/>
        </authorList>
    </citation>
    <scope>NUCLEOTIDE SEQUENCE</scope>
    <source>
        <tissue evidence="1">Skin</tissue>
    </source>
</reference>
<dbReference type="AlphaFoldDB" id="A0A0B6ZXX7"/>
<accession>A0A0B6ZXX7</accession>
<gene>
    <name evidence="1" type="primary">ORF85781</name>
</gene>
<proteinExistence type="predicted"/>
<protein>
    <submittedName>
        <fullName evidence="1">Uncharacterized protein</fullName>
    </submittedName>
</protein>